<evidence type="ECO:0000256" key="5">
    <source>
        <dbReference type="ARBA" id="ARBA00023065"/>
    </source>
</evidence>
<feature type="transmembrane region" description="Helical" evidence="10">
    <location>
        <begin position="417"/>
        <end position="437"/>
    </location>
</feature>
<dbReference type="InterPro" id="IPR001807">
    <property type="entry name" value="ClC"/>
</dbReference>
<sequence length="619" mass="65301">MKPTSSTHSASTAKLPPWDETDAAGAPLRRLTMLSVLAGALGAFVGAVAYVLFRLIGLITNLAFYGRWSFSESVPTTVHLHAWVILIPAIGGLVVGLMARFGSRKICGHGIDAVIESVLYNRSKIDPEIAVLKPASSAVVIGTGGPFGVEGPIIQTGGAVGSVIGQVLHLTVSERKTLLAAGAAAGLAATFSTPIAAVLLAIELILFEYKPRSFIPLVIATTLATSVRFMLLGRAPMVALDPVAFGFVHELPWYLLLGVIAGLAAVGFVRALEWSEDAFELLHKVGLDEMWWPALGGLGLGVIGYLVPQTLGSGYGIIADILNGRLAVLAVALILVFKPMAILTALGSRTSGGTLAPMFMSGAALGSIFAFAVNALVPAAALSPAACAILCMAAFFGAAARAPFTFILFAFEMTRSYNAVLPLMLVVVVANGVALALMKHSVMTLSLARKGLPVNQEYEADAFKQISVGLVMDEEALSIPASTLVADLSERIANGEPGLLRHPAFPLVDDDHKLVGIVTRADLVKAFDKDPSGQSSVLDAGTRDPEVAFPDEPVDEALNRMLKRGCGRLPVVSRDDPRRLVGYLGRTAVLNARLHRLHEDHVVERGWLARLRSSDTPHG</sequence>
<feature type="transmembrane region" description="Helical" evidence="10">
    <location>
        <begin position="327"/>
        <end position="346"/>
    </location>
</feature>
<dbReference type="InterPro" id="IPR014743">
    <property type="entry name" value="Cl-channel_core"/>
</dbReference>
<feature type="transmembrane region" description="Helical" evidence="10">
    <location>
        <begin position="213"/>
        <end position="231"/>
    </location>
</feature>
<feature type="transmembrane region" description="Helical" evidence="10">
    <location>
        <begin position="36"/>
        <end position="60"/>
    </location>
</feature>
<dbReference type="SUPFAM" id="SSF81340">
    <property type="entry name" value="Clc chloride channel"/>
    <property type="match status" value="1"/>
</dbReference>
<dbReference type="AlphaFoldDB" id="A0A1J5SAZ0"/>
<feature type="domain" description="CBS" evidence="11">
    <location>
        <begin position="472"/>
        <end position="535"/>
    </location>
</feature>
<dbReference type="Gene3D" id="1.10.3080.10">
    <property type="entry name" value="Clc chloride channel"/>
    <property type="match status" value="1"/>
</dbReference>
<dbReference type="InterPro" id="IPR050368">
    <property type="entry name" value="ClC-type_chloride_channel"/>
</dbReference>
<feature type="transmembrane region" description="Helical" evidence="10">
    <location>
        <begin position="80"/>
        <end position="99"/>
    </location>
</feature>
<evidence type="ECO:0000313" key="12">
    <source>
        <dbReference type="EMBL" id="OIR05123.1"/>
    </source>
</evidence>
<accession>A0A1J5SAZ0</accession>
<dbReference type="PANTHER" id="PTHR43427">
    <property type="entry name" value="CHLORIDE CHANNEL PROTEIN CLC-E"/>
    <property type="match status" value="1"/>
</dbReference>
<dbReference type="Pfam" id="PF00654">
    <property type="entry name" value="Voltage_CLC"/>
    <property type="match status" value="1"/>
</dbReference>
<dbReference type="Gene3D" id="3.10.580.10">
    <property type="entry name" value="CBS-domain"/>
    <property type="match status" value="1"/>
</dbReference>
<feature type="transmembrane region" description="Helical" evidence="10">
    <location>
        <begin position="178"/>
        <end position="207"/>
    </location>
</feature>
<evidence type="ECO:0000256" key="8">
    <source>
        <dbReference type="ARBA" id="ARBA00023214"/>
    </source>
</evidence>
<evidence type="ECO:0000256" key="2">
    <source>
        <dbReference type="ARBA" id="ARBA00022448"/>
    </source>
</evidence>
<organism evidence="12">
    <name type="scientific">mine drainage metagenome</name>
    <dbReference type="NCBI Taxonomy" id="410659"/>
    <lineage>
        <taxon>unclassified sequences</taxon>
        <taxon>metagenomes</taxon>
        <taxon>ecological metagenomes</taxon>
    </lineage>
</organism>
<evidence type="ECO:0000256" key="3">
    <source>
        <dbReference type="ARBA" id="ARBA00022692"/>
    </source>
</evidence>
<keyword evidence="8" id="KW-0868">Chloride</keyword>
<dbReference type="GO" id="GO:0034707">
    <property type="term" value="C:chloride channel complex"/>
    <property type="evidence" value="ECO:0007669"/>
    <property type="project" value="UniProtKB-KW"/>
</dbReference>
<keyword evidence="3 10" id="KW-0812">Transmembrane</keyword>
<dbReference type="SUPFAM" id="SSF54631">
    <property type="entry name" value="CBS-domain pair"/>
    <property type="match status" value="1"/>
</dbReference>
<comment type="subcellular location">
    <subcellularLocation>
        <location evidence="1">Membrane</location>
        <topology evidence="1">Multi-pass membrane protein</topology>
    </subcellularLocation>
</comment>
<keyword evidence="7" id="KW-0869">Chloride channel</keyword>
<feature type="domain" description="CBS" evidence="11">
    <location>
        <begin position="541"/>
        <end position="599"/>
    </location>
</feature>
<keyword evidence="9" id="KW-0407">Ion channel</keyword>
<proteinExistence type="predicted"/>
<keyword evidence="5" id="KW-0406">Ion transport</keyword>
<evidence type="ECO:0000256" key="9">
    <source>
        <dbReference type="ARBA" id="ARBA00023303"/>
    </source>
</evidence>
<feature type="transmembrane region" description="Helical" evidence="10">
    <location>
        <begin position="358"/>
        <end position="377"/>
    </location>
</feature>
<keyword evidence="6 10" id="KW-0472">Membrane</keyword>
<gene>
    <name evidence="12" type="primary">clcA_6</name>
    <name evidence="12" type="ORF">GALL_126810</name>
</gene>
<evidence type="ECO:0000256" key="4">
    <source>
        <dbReference type="ARBA" id="ARBA00022989"/>
    </source>
</evidence>
<dbReference type="GO" id="GO:0005254">
    <property type="term" value="F:chloride channel activity"/>
    <property type="evidence" value="ECO:0007669"/>
    <property type="project" value="UniProtKB-KW"/>
</dbReference>
<dbReference type="Pfam" id="PF00571">
    <property type="entry name" value="CBS"/>
    <property type="match status" value="2"/>
</dbReference>
<dbReference type="InterPro" id="IPR046342">
    <property type="entry name" value="CBS_dom_sf"/>
</dbReference>
<feature type="transmembrane region" description="Helical" evidence="10">
    <location>
        <begin position="389"/>
        <end position="411"/>
    </location>
</feature>
<dbReference type="PANTHER" id="PTHR43427:SF6">
    <property type="entry name" value="CHLORIDE CHANNEL PROTEIN CLC-E"/>
    <property type="match status" value="1"/>
</dbReference>
<feature type="transmembrane region" description="Helical" evidence="10">
    <location>
        <begin position="290"/>
        <end position="307"/>
    </location>
</feature>
<evidence type="ECO:0000256" key="1">
    <source>
        <dbReference type="ARBA" id="ARBA00004141"/>
    </source>
</evidence>
<evidence type="ECO:0000259" key="11">
    <source>
        <dbReference type="PROSITE" id="PS51371"/>
    </source>
</evidence>
<dbReference type="CDD" id="cd00400">
    <property type="entry name" value="Voltage_gated_ClC"/>
    <property type="match status" value="1"/>
</dbReference>
<dbReference type="CDD" id="cd02205">
    <property type="entry name" value="CBS_pair_SF"/>
    <property type="match status" value="1"/>
</dbReference>
<comment type="caution">
    <text evidence="12">The sequence shown here is derived from an EMBL/GenBank/DDBJ whole genome shotgun (WGS) entry which is preliminary data.</text>
</comment>
<reference evidence="12" key="1">
    <citation type="submission" date="2016-10" db="EMBL/GenBank/DDBJ databases">
        <title>Sequence of Gallionella enrichment culture.</title>
        <authorList>
            <person name="Poehlein A."/>
            <person name="Muehling M."/>
            <person name="Daniel R."/>
        </authorList>
    </citation>
    <scope>NUCLEOTIDE SEQUENCE</scope>
</reference>
<keyword evidence="4 10" id="KW-1133">Transmembrane helix</keyword>
<dbReference type="PROSITE" id="PS51371">
    <property type="entry name" value="CBS"/>
    <property type="match status" value="2"/>
</dbReference>
<dbReference type="EMBL" id="MLJW01000052">
    <property type="protein sequence ID" value="OIR05123.1"/>
    <property type="molecule type" value="Genomic_DNA"/>
</dbReference>
<evidence type="ECO:0000256" key="7">
    <source>
        <dbReference type="ARBA" id="ARBA00023173"/>
    </source>
</evidence>
<dbReference type="SMART" id="SM00116">
    <property type="entry name" value="CBS"/>
    <property type="match status" value="2"/>
</dbReference>
<dbReference type="InterPro" id="IPR000644">
    <property type="entry name" value="CBS_dom"/>
</dbReference>
<name>A0A1J5SAZ0_9ZZZZ</name>
<feature type="transmembrane region" description="Helical" evidence="10">
    <location>
        <begin position="251"/>
        <end position="270"/>
    </location>
</feature>
<dbReference type="PRINTS" id="PR00762">
    <property type="entry name" value="CLCHANNEL"/>
</dbReference>
<protein>
    <submittedName>
        <fullName evidence="12">H(+)/Cl(-) exchange transporter ClcA</fullName>
    </submittedName>
</protein>
<keyword evidence="2" id="KW-0813">Transport</keyword>
<evidence type="ECO:0000256" key="10">
    <source>
        <dbReference type="SAM" id="Phobius"/>
    </source>
</evidence>
<evidence type="ECO:0000256" key="6">
    <source>
        <dbReference type="ARBA" id="ARBA00023136"/>
    </source>
</evidence>